<gene>
    <name evidence="1" type="ORF">GCM10008957_46520</name>
</gene>
<dbReference type="Proteomes" id="UP000603865">
    <property type="component" value="Unassembled WGS sequence"/>
</dbReference>
<evidence type="ECO:0000313" key="2">
    <source>
        <dbReference type="Proteomes" id="UP000603865"/>
    </source>
</evidence>
<keyword evidence="2" id="KW-1185">Reference proteome</keyword>
<organism evidence="1 2">
    <name type="scientific">Deinococcus ruber</name>
    <dbReference type="NCBI Taxonomy" id="1848197"/>
    <lineage>
        <taxon>Bacteria</taxon>
        <taxon>Thermotogati</taxon>
        <taxon>Deinococcota</taxon>
        <taxon>Deinococci</taxon>
        <taxon>Deinococcales</taxon>
        <taxon>Deinococcaceae</taxon>
        <taxon>Deinococcus</taxon>
    </lineage>
</organism>
<reference evidence="1" key="1">
    <citation type="journal article" date="2014" name="Int. J. Syst. Evol. Microbiol.">
        <title>Complete genome sequence of Corynebacterium casei LMG S-19264T (=DSM 44701T), isolated from a smear-ripened cheese.</title>
        <authorList>
            <consortium name="US DOE Joint Genome Institute (JGI-PGF)"/>
            <person name="Walter F."/>
            <person name="Albersmeier A."/>
            <person name="Kalinowski J."/>
            <person name="Ruckert C."/>
        </authorList>
    </citation>
    <scope>NUCLEOTIDE SEQUENCE</scope>
    <source>
        <strain evidence="1">JCM 31311</strain>
    </source>
</reference>
<dbReference type="AlphaFoldDB" id="A0A918FDN4"/>
<name>A0A918FDN4_9DEIO</name>
<sequence>MFALPACRWCRFWKFLLQCAHELTGFLKVTEQLALSLLDEPGVILHGLDN</sequence>
<comment type="caution">
    <text evidence="1">The sequence shown here is derived from an EMBL/GenBank/DDBJ whole genome shotgun (WGS) entry which is preliminary data.</text>
</comment>
<reference evidence="1" key="2">
    <citation type="submission" date="2020-09" db="EMBL/GenBank/DDBJ databases">
        <authorList>
            <person name="Sun Q."/>
            <person name="Ohkuma M."/>
        </authorList>
    </citation>
    <scope>NUCLEOTIDE SEQUENCE</scope>
    <source>
        <strain evidence="1">JCM 31311</strain>
    </source>
</reference>
<dbReference type="EMBL" id="BMQL01000049">
    <property type="protein sequence ID" value="GGR30415.1"/>
    <property type="molecule type" value="Genomic_DNA"/>
</dbReference>
<protein>
    <submittedName>
        <fullName evidence="1">Uncharacterized protein</fullName>
    </submittedName>
</protein>
<proteinExistence type="predicted"/>
<accession>A0A918FDN4</accession>
<evidence type="ECO:0000313" key="1">
    <source>
        <dbReference type="EMBL" id="GGR30415.1"/>
    </source>
</evidence>